<keyword evidence="2" id="KW-1185">Reference proteome</keyword>
<evidence type="ECO:0008006" key="3">
    <source>
        <dbReference type="Google" id="ProtNLM"/>
    </source>
</evidence>
<sequence length="140" mass="16481">MVEREIFESKLHLTYRRDLDILFLRWLLCPDSAQLRDGYRQSLELAKEVQSAYWMFDLRSRGIISPEDEAWMLEQFFPQVEEEISGQSFFANLVTPTHYTHIREGIGLEYLENFGTSAKLGVFLSEQEAIAWLLKSRADR</sequence>
<gene>
    <name evidence="1" type="ORF">ACD591_07070</name>
</gene>
<comment type="caution">
    <text evidence="1">The sequence shown here is derived from an EMBL/GenBank/DDBJ whole genome shotgun (WGS) entry which is preliminary data.</text>
</comment>
<protein>
    <recommendedName>
        <fullName evidence="3">STAS/SEC14 domain-containing protein</fullName>
    </recommendedName>
</protein>
<organism evidence="1 2">
    <name type="scientific">Rufibacter glacialis</name>
    <dbReference type="NCBI Taxonomy" id="1259555"/>
    <lineage>
        <taxon>Bacteria</taxon>
        <taxon>Pseudomonadati</taxon>
        <taxon>Bacteroidota</taxon>
        <taxon>Cytophagia</taxon>
        <taxon>Cytophagales</taxon>
        <taxon>Hymenobacteraceae</taxon>
        <taxon>Rufibacter</taxon>
    </lineage>
</organism>
<accession>A0ABV4RD74</accession>
<dbReference type="RefSeq" id="WP_188686718.1">
    <property type="nucleotide sequence ID" value="NZ_BMMG01000004.1"/>
</dbReference>
<dbReference type="EMBL" id="JBGOGF010000003">
    <property type="protein sequence ID" value="MFA1771048.1"/>
    <property type="molecule type" value="Genomic_DNA"/>
</dbReference>
<evidence type="ECO:0000313" key="1">
    <source>
        <dbReference type="EMBL" id="MFA1771048.1"/>
    </source>
</evidence>
<dbReference type="Proteomes" id="UP001570846">
    <property type="component" value="Unassembled WGS sequence"/>
</dbReference>
<reference evidence="1 2" key="1">
    <citation type="submission" date="2024-08" db="EMBL/GenBank/DDBJ databases">
        <authorList>
            <person name="Wei W."/>
        </authorList>
    </citation>
    <scope>NUCLEOTIDE SEQUENCE [LARGE SCALE GENOMIC DNA]</scope>
    <source>
        <strain evidence="1 2">XU2</strain>
    </source>
</reference>
<name>A0ABV4RD74_9BACT</name>
<evidence type="ECO:0000313" key="2">
    <source>
        <dbReference type="Proteomes" id="UP001570846"/>
    </source>
</evidence>
<proteinExistence type="predicted"/>